<sequence>MDAGKSTDESLESLSLLMHSSSSSTFVGKTGDEISSFDETFTSLFSFGCPLSPNSALR</sequence>
<comment type="caution">
    <text evidence="1">The sequence shown here is derived from an EMBL/GenBank/DDBJ whole genome shotgun (WGS) entry which is preliminary data.</text>
</comment>
<dbReference type="Proteomes" id="UP000663848">
    <property type="component" value="Unassembled WGS sequence"/>
</dbReference>
<protein>
    <submittedName>
        <fullName evidence="1">Uncharacterized protein</fullName>
    </submittedName>
</protein>
<evidence type="ECO:0000313" key="2">
    <source>
        <dbReference type="Proteomes" id="UP000663848"/>
    </source>
</evidence>
<organism evidence="1 2">
    <name type="scientific">Rotaria socialis</name>
    <dbReference type="NCBI Taxonomy" id="392032"/>
    <lineage>
        <taxon>Eukaryota</taxon>
        <taxon>Metazoa</taxon>
        <taxon>Spiralia</taxon>
        <taxon>Gnathifera</taxon>
        <taxon>Rotifera</taxon>
        <taxon>Eurotatoria</taxon>
        <taxon>Bdelloidea</taxon>
        <taxon>Philodinida</taxon>
        <taxon>Philodinidae</taxon>
        <taxon>Rotaria</taxon>
    </lineage>
</organism>
<accession>A0A822EBV3</accession>
<reference evidence="1" key="1">
    <citation type="submission" date="2021-02" db="EMBL/GenBank/DDBJ databases">
        <authorList>
            <person name="Nowell W R."/>
        </authorList>
    </citation>
    <scope>NUCLEOTIDE SEQUENCE</scope>
</reference>
<dbReference type="AlphaFoldDB" id="A0A822EBV3"/>
<proteinExistence type="predicted"/>
<evidence type="ECO:0000313" key="1">
    <source>
        <dbReference type="EMBL" id="CAF5092984.1"/>
    </source>
</evidence>
<gene>
    <name evidence="1" type="ORF">QYT958_LOCUS44435</name>
</gene>
<name>A0A822EBV3_9BILA</name>
<feature type="non-terminal residue" evidence="1">
    <location>
        <position position="58"/>
    </location>
</feature>
<dbReference type="EMBL" id="CAJOBR010068683">
    <property type="protein sequence ID" value="CAF5092984.1"/>
    <property type="molecule type" value="Genomic_DNA"/>
</dbReference>